<dbReference type="Ensembl" id="ENSMSIT00000009200.1">
    <property type="protein sequence ID" value="ENSMSIP00000007216.1"/>
    <property type="gene ID" value="ENSMSIG00000006372.1"/>
</dbReference>
<dbReference type="AlphaFoldDB" id="A0A8C6GKZ1"/>
<reference evidence="2" key="1">
    <citation type="submission" date="2025-08" db="UniProtKB">
        <authorList>
            <consortium name="Ensembl"/>
        </authorList>
    </citation>
    <scope>IDENTIFICATION</scope>
</reference>
<sequence length="242" mass="26971">MQDEPYQVLVAELHRRALVEYVRPLLRGRLRCRSARTRSRVAGRLREDAAQCSGCFGGWSPRLIGLTKWCHTWQRSCSWRTLRASRWRSGCWCGTTQTSGGSMWQPSLTSEVFETQLPVRRSWRWPGTWNYLKVVPYHPLGTVPSLPTSLCPAHLSVLASLSSWDASQCPGWPGPIWLVCPCILDLHHQLEPEPIAEAPGAHVAADRPSSLPRDSLPETPTSGIGGSLDNPPSPEHPLQKGN</sequence>
<accession>A0A8C6GKZ1</accession>
<dbReference type="GeneTree" id="ENSGT01030000234613"/>
<evidence type="ECO:0000313" key="3">
    <source>
        <dbReference type="Proteomes" id="UP000694415"/>
    </source>
</evidence>
<name>A0A8C6GKZ1_MUSSI</name>
<dbReference type="Proteomes" id="UP000694415">
    <property type="component" value="Unplaced"/>
</dbReference>
<evidence type="ECO:0000256" key="1">
    <source>
        <dbReference type="SAM" id="MobiDB-lite"/>
    </source>
</evidence>
<organism evidence="2 3">
    <name type="scientific">Mus spicilegus</name>
    <name type="common">Mound-building mouse</name>
    <dbReference type="NCBI Taxonomy" id="10103"/>
    <lineage>
        <taxon>Eukaryota</taxon>
        <taxon>Metazoa</taxon>
        <taxon>Chordata</taxon>
        <taxon>Craniata</taxon>
        <taxon>Vertebrata</taxon>
        <taxon>Euteleostomi</taxon>
        <taxon>Mammalia</taxon>
        <taxon>Eutheria</taxon>
        <taxon>Euarchontoglires</taxon>
        <taxon>Glires</taxon>
        <taxon>Rodentia</taxon>
        <taxon>Myomorpha</taxon>
        <taxon>Muroidea</taxon>
        <taxon>Muridae</taxon>
        <taxon>Murinae</taxon>
        <taxon>Mus</taxon>
        <taxon>Mus</taxon>
    </lineage>
</organism>
<reference evidence="2" key="2">
    <citation type="submission" date="2025-09" db="UniProtKB">
        <authorList>
            <consortium name="Ensembl"/>
        </authorList>
    </citation>
    <scope>IDENTIFICATION</scope>
</reference>
<proteinExistence type="predicted"/>
<evidence type="ECO:0000313" key="2">
    <source>
        <dbReference type="Ensembl" id="ENSMSIP00000007216.1"/>
    </source>
</evidence>
<protein>
    <submittedName>
        <fullName evidence="2">Exocyst complex component 3-like 2</fullName>
    </submittedName>
</protein>
<keyword evidence="3" id="KW-1185">Reference proteome</keyword>
<feature type="region of interest" description="Disordered" evidence="1">
    <location>
        <begin position="198"/>
        <end position="242"/>
    </location>
</feature>